<dbReference type="AlphaFoldDB" id="A0A1Y2LXN4"/>
<dbReference type="EMBL" id="KZ107845">
    <property type="protein sequence ID" value="OSS48666.1"/>
    <property type="molecule type" value="Genomic_DNA"/>
</dbReference>
<organism evidence="1 2">
    <name type="scientific">Epicoccum nigrum</name>
    <name type="common">Soil fungus</name>
    <name type="synonym">Epicoccum purpurascens</name>
    <dbReference type="NCBI Taxonomy" id="105696"/>
    <lineage>
        <taxon>Eukaryota</taxon>
        <taxon>Fungi</taxon>
        <taxon>Dikarya</taxon>
        <taxon>Ascomycota</taxon>
        <taxon>Pezizomycotina</taxon>
        <taxon>Dothideomycetes</taxon>
        <taxon>Pleosporomycetidae</taxon>
        <taxon>Pleosporales</taxon>
        <taxon>Pleosporineae</taxon>
        <taxon>Didymellaceae</taxon>
        <taxon>Epicoccum</taxon>
    </lineage>
</organism>
<evidence type="ECO:0000313" key="2">
    <source>
        <dbReference type="Proteomes" id="UP000193240"/>
    </source>
</evidence>
<protein>
    <submittedName>
        <fullName evidence="1">Uncharacterized protein</fullName>
    </submittedName>
</protein>
<dbReference type="Proteomes" id="UP000193240">
    <property type="component" value="Unassembled WGS sequence"/>
</dbReference>
<dbReference type="InParanoid" id="A0A1Y2LXN4"/>
<accession>A0A1Y2LXN4</accession>
<sequence length="130" mass="14300">MDRLLWLRLHVSSATRIHERRLQQADSYAMSITKEPHVSLDQSSMFLQGNPCHCYYRFPPGEGVSASASALLEAQDHMVRIIATALRESGLFSGRFFVCAIAASEMATAMGSARGRGRGAITQQQPQCTV</sequence>
<gene>
    <name evidence="1" type="ORF">B5807_07006</name>
</gene>
<reference evidence="1 2" key="1">
    <citation type="journal article" date="2017" name="Genome Announc.">
        <title>Genome sequence of the saprophytic ascomycete Epicoccum nigrum ICMP 19927 strain isolated from New Zealand.</title>
        <authorList>
            <person name="Fokin M."/>
            <person name="Fleetwood D."/>
            <person name="Weir B.S."/>
            <person name="Villas-Boas S.G."/>
        </authorList>
    </citation>
    <scope>NUCLEOTIDE SEQUENCE [LARGE SCALE GENOMIC DNA]</scope>
    <source>
        <strain evidence="1 2">ICMP 19927</strain>
    </source>
</reference>
<keyword evidence="2" id="KW-1185">Reference proteome</keyword>
<proteinExistence type="predicted"/>
<name>A0A1Y2LXN4_EPING</name>
<evidence type="ECO:0000313" key="1">
    <source>
        <dbReference type="EMBL" id="OSS48666.1"/>
    </source>
</evidence>